<protein>
    <submittedName>
        <fullName evidence="1">Uncharacterized protein</fullName>
    </submittedName>
</protein>
<dbReference type="RefSeq" id="WP_134518359.1">
    <property type="nucleotide sequence ID" value="NZ_SOHE01000018.1"/>
</dbReference>
<proteinExistence type="predicted"/>
<dbReference type="AlphaFoldDB" id="A0A4R9A7Y0"/>
<accession>A0A4R9A7Y0</accession>
<sequence>MSSQQLMLVWPNDHRPTLARRELAIEVVNVSALPWLPAEGDDFYVAGFLLAPGVTPGTRAGGDFAFVAGSEPAVPLQPGQRRRVAVHLAQEAWDQAAAGTHRVQALLISLDLRSAENAPLERLPDRTDAGAAERALIPPGSAAAKRGERLIFDRVLTATESAAVLDEILLLCTATGFHATGVAQNSGQVTAHHIEVDLTAEEWFLYDPRSRASYRYHDHTVTAPHDEFPTHSEFGEFVPDQALRLAFPRKLFVWGRPGDDYRPILVQRLGHHSILITIENRDDAAARGTIIVNTELGLIEKMCRTTEAVLLTNVQPGLPVERHTPTDLGDLSYQTPSY</sequence>
<dbReference type="OrthoDB" id="5112496at2"/>
<organism evidence="1 2">
    <name type="scientific">Cryobacterium frigoriphilum</name>
    <dbReference type="NCBI Taxonomy" id="1259150"/>
    <lineage>
        <taxon>Bacteria</taxon>
        <taxon>Bacillati</taxon>
        <taxon>Actinomycetota</taxon>
        <taxon>Actinomycetes</taxon>
        <taxon>Micrococcales</taxon>
        <taxon>Microbacteriaceae</taxon>
        <taxon>Cryobacterium</taxon>
    </lineage>
</organism>
<dbReference type="Proteomes" id="UP000297447">
    <property type="component" value="Unassembled WGS sequence"/>
</dbReference>
<comment type="caution">
    <text evidence="1">The sequence shown here is derived from an EMBL/GenBank/DDBJ whole genome shotgun (WGS) entry which is preliminary data.</text>
</comment>
<reference evidence="1 2" key="1">
    <citation type="submission" date="2019-03" db="EMBL/GenBank/DDBJ databases">
        <title>Genomics of glacier-inhabiting Cryobacterium strains.</title>
        <authorList>
            <person name="Liu Q."/>
            <person name="Xin Y.-H."/>
        </authorList>
    </citation>
    <scope>NUCLEOTIDE SEQUENCE [LARGE SCALE GENOMIC DNA]</scope>
    <source>
        <strain evidence="1 2">Hh14</strain>
    </source>
</reference>
<name>A0A4R9A7Y0_9MICO</name>
<evidence type="ECO:0000313" key="1">
    <source>
        <dbReference type="EMBL" id="TFD53935.1"/>
    </source>
</evidence>
<gene>
    <name evidence="1" type="ORF">E3T55_04375</name>
</gene>
<keyword evidence="2" id="KW-1185">Reference proteome</keyword>
<evidence type="ECO:0000313" key="2">
    <source>
        <dbReference type="Proteomes" id="UP000297447"/>
    </source>
</evidence>
<dbReference type="EMBL" id="SOHE01000018">
    <property type="protein sequence ID" value="TFD53935.1"/>
    <property type="molecule type" value="Genomic_DNA"/>
</dbReference>